<evidence type="ECO:0000256" key="1">
    <source>
        <dbReference type="ARBA" id="ARBA00008307"/>
    </source>
</evidence>
<dbReference type="InterPro" id="IPR046906">
    <property type="entry name" value="Mab-21_HhH/H2TH-like"/>
</dbReference>
<dbReference type="PANTHER" id="PTHR10656">
    <property type="entry name" value="CELL FATE DETERMINING PROTEIN MAB21-RELATED"/>
    <property type="match status" value="1"/>
</dbReference>
<feature type="domain" description="Mab-21-like HhH/H2TH-like" evidence="3">
    <location>
        <begin position="258"/>
        <end position="349"/>
    </location>
</feature>
<dbReference type="SMART" id="SM01265">
    <property type="entry name" value="Mab-21"/>
    <property type="match status" value="1"/>
</dbReference>
<name>A0A210PUI2_MIZYE</name>
<dbReference type="InterPro" id="IPR046903">
    <property type="entry name" value="Mab-21-like_nuc_Trfase"/>
</dbReference>
<keyword evidence="5" id="KW-1185">Reference proteome</keyword>
<comment type="similarity">
    <text evidence="1">Belongs to the mab-21 family.</text>
</comment>
<accession>A0A210PUI2</accession>
<protein>
    <submittedName>
        <fullName evidence="4">Cyclic GMP-AMP synthase</fullName>
    </submittedName>
</protein>
<organism evidence="4 5">
    <name type="scientific">Mizuhopecten yessoensis</name>
    <name type="common">Japanese scallop</name>
    <name type="synonym">Patinopecten yessoensis</name>
    <dbReference type="NCBI Taxonomy" id="6573"/>
    <lineage>
        <taxon>Eukaryota</taxon>
        <taxon>Metazoa</taxon>
        <taxon>Spiralia</taxon>
        <taxon>Lophotrochozoa</taxon>
        <taxon>Mollusca</taxon>
        <taxon>Bivalvia</taxon>
        <taxon>Autobranchia</taxon>
        <taxon>Pteriomorphia</taxon>
        <taxon>Pectinida</taxon>
        <taxon>Pectinoidea</taxon>
        <taxon>Pectinidae</taxon>
        <taxon>Mizuhopecten</taxon>
    </lineage>
</organism>
<proteinExistence type="inferred from homology"/>
<dbReference type="InterPro" id="IPR024810">
    <property type="entry name" value="MAB21L/cGLR"/>
</dbReference>
<comment type="caution">
    <text evidence="4">The sequence shown here is derived from an EMBL/GenBank/DDBJ whole genome shotgun (WGS) entry which is preliminary data.</text>
</comment>
<dbReference type="STRING" id="6573.A0A210PUI2"/>
<evidence type="ECO:0000259" key="2">
    <source>
        <dbReference type="Pfam" id="PF03281"/>
    </source>
</evidence>
<evidence type="ECO:0000259" key="3">
    <source>
        <dbReference type="Pfam" id="PF20266"/>
    </source>
</evidence>
<dbReference type="Pfam" id="PF03281">
    <property type="entry name" value="Mab-21"/>
    <property type="match status" value="1"/>
</dbReference>
<evidence type="ECO:0000313" key="4">
    <source>
        <dbReference type="EMBL" id="OWF40106.1"/>
    </source>
</evidence>
<dbReference type="Gene3D" id="1.10.1410.40">
    <property type="match status" value="1"/>
</dbReference>
<dbReference type="Pfam" id="PF20266">
    <property type="entry name" value="Mab-21_C"/>
    <property type="match status" value="1"/>
</dbReference>
<dbReference type="Proteomes" id="UP000242188">
    <property type="component" value="Unassembled WGS sequence"/>
</dbReference>
<dbReference type="PANTHER" id="PTHR10656:SF69">
    <property type="entry name" value="MAB-21-LIKE HHH_H2TH-LIKE DOMAIN-CONTAINING PROTEIN"/>
    <property type="match status" value="1"/>
</dbReference>
<sequence>MSDQGELYEKCWLLYHILDRSIGSRETVAVRRRSVVVAEQLQNARGSIHDFFLTGSRAEGLGLLESDNDWMFIDKNVVVLCRDQDISNQLETANKLVLMMRKAESRPGYVNLEVLHKVHSDPSIVAVGDSQFISSEKYKRTHADIASRILQLDTEVHGPAVKTKFEYSDKPSEMDIVFSFPCYDWPSEANEWMYRSRLHDWPDKKLIEQIVQGGCHLIPVGDKTSPADQSLQWRISFTTAERKLFHSLTHVQFLVYGLLKYFLKQISKELEKIYGEADILSSYIIKTIVLYAAEGTSESFWQEKHTFLCFMFCLKILINWVKAGYCPNYFIRKNNMFLGKVHGQNQQKLLRYLTALHDMNWNCLSVGSGIQTTIGEGIRRVRNGVWDYALPPPTHSERDRDETMLSSGVFRFINNSPDIISSLEQLSASTSDIDEFIGYCATGQSLSCEGMKIFGEHINARGNKEKYKSLRKCKNLLRPFSTMFSSPGLLYLATYHYKTGNYTKTLEICDHMTSSSKIYLDGIIDWTEDWDRYEQRYCGRGYNLLQKCQAFVTDMTFDPHTLQFCPVQLQQVITSKREMFPPHLLQSCPQLPQVLKYFCDKIPFLVPPLPYAVFLSFLCYHELGDTRRRDRALIKLRYVKYDLRQGVGDHWIVHNILGICYEMDGDTHRALREYRNSQCLNPARELIERLQQLN</sequence>
<evidence type="ECO:0000313" key="5">
    <source>
        <dbReference type="Proteomes" id="UP000242188"/>
    </source>
</evidence>
<gene>
    <name evidence="4" type="ORF">KP79_PYT23057</name>
</gene>
<dbReference type="OrthoDB" id="6120860at2759"/>
<reference evidence="4 5" key="1">
    <citation type="journal article" date="2017" name="Nat. Ecol. Evol.">
        <title>Scallop genome provides insights into evolution of bilaterian karyotype and development.</title>
        <authorList>
            <person name="Wang S."/>
            <person name="Zhang J."/>
            <person name="Jiao W."/>
            <person name="Li J."/>
            <person name="Xun X."/>
            <person name="Sun Y."/>
            <person name="Guo X."/>
            <person name="Huan P."/>
            <person name="Dong B."/>
            <person name="Zhang L."/>
            <person name="Hu X."/>
            <person name="Sun X."/>
            <person name="Wang J."/>
            <person name="Zhao C."/>
            <person name="Wang Y."/>
            <person name="Wang D."/>
            <person name="Huang X."/>
            <person name="Wang R."/>
            <person name="Lv J."/>
            <person name="Li Y."/>
            <person name="Zhang Z."/>
            <person name="Liu B."/>
            <person name="Lu W."/>
            <person name="Hui Y."/>
            <person name="Liang J."/>
            <person name="Zhou Z."/>
            <person name="Hou R."/>
            <person name="Li X."/>
            <person name="Liu Y."/>
            <person name="Li H."/>
            <person name="Ning X."/>
            <person name="Lin Y."/>
            <person name="Zhao L."/>
            <person name="Xing Q."/>
            <person name="Dou J."/>
            <person name="Li Y."/>
            <person name="Mao J."/>
            <person name="Guo H."/>
            <person name="Dou H."/>
            <person name="Li T."/>
            <person name="Mu C."/>
            <person name="Jiang W."/>
            <person name="Fu Q."/>
            <person name="Fu X."/>
            <person name="Miao Y."/>
            <person name="Liu J."/>
            <person name="Yu Q."/>
            <person name="Li R."/>
            <person name="Liao H."/>
            <person name="Li X."/>
            <person name="Kong Y."/>
            <person name="Jiang Z."/>
            <person name="Chourrout D."/>
            <person name="Li R."/>
            <person name="Bao Z."/>
        </authorList>
    </citation>
    <scope>NUCLEOTIDE SEQUENCE [LARGE SCALE GENOMIC DNA]</scope>
    <source>
        <strain evidence="4 5">PY_sf001</strain>
    </source>
</reference>
<dbReference type="AlphaFoldDB" id="A0A210PUI2"/>
<feature type="domain" description="Mab-21-like nucleotidyltransferase" evidence="2">
    <location>
        <begin position="107"/>
        <end position="246"/>
    </location>
</feature>
<dbReference type="EMBL" id="NEDP02005487">
    <property type="protein sequence ID" value="OWF40106.1"/>
    <property type="molecule type" value="Genomic_DNA"/>
</dbReference>